<protein>
    <submittedName>
        <fullName evidence="2">Conotoxin</fullName>
    </submittedName>
</protein>
<feature type="signal peptide" evidence="1">
    <location>
        <begin position="1"/>
        <end position="20"/>
    </location>
</feature>
<keyword evidence="1" id="KW-0732">Signal</keyword>
<proteinExistence type="evidence at transcript level"/>
<accession>A0A1P7ZCR0</accession>
<feature type="chain" id="PRO_5012998350" evidence="1">
    <location>
        <begin position="21"/>
        <end position="77"/>
    </location>
</feature>
<organism evidence="2">
    <name type="scientific">Conus betulinus</name>
    <name type="common">Beech cone</name>
    <dbReference type="NCBI Taxonomy" id="89764"/>
    <lineage>
        <taxon>Eukaryota</taxon>
        <taxon>Metazoa</taxon>
        <taxon>Spiralia</taxon>
        <taxon>Lophotrochozoa</taxon>
        <taxon>Mollusca</taxon>
        <taxon>Gastropoda</taxon>
        <taxon>Caenogastropoda</taxon>
        <taxon>Neogastropoda</taxon>
        <taxon>Conoidea</taxon>
        <taxon>Conidae</taxon>
        <taxon>Conus</taxon>
        <taxon>Dendroconus</taxon>
    </lineage>
</organism>
<sequence length="77" mass="8300">MKVALFILLVLALGTLGVNGEDGQMMQGKNPSDTYIRALRRSAGKHRSSACSGLPSCNDACCHAGRRCWCLQIQCES</sequence>
<dbReference type="AlphaFoldDB" id="A0A1P7ZCR0"/>
<name>A0A1P7ZCR0_CONBE</name>
<dbReference type="EMBL" id="KP644548">
    <property type="protein sequence ID" value="ALM87504.1"/>
    <property type="molecule type" value="mRNA"/>
</dbReference>
<evidence type="ECO:0000313" key="2">
    <source>
        <dbReference type="EMBL" id="ALM87504.1"/>
    </source>
</evidence>
<reference evidence="2" key="1">
    <citation type="submission" date="2015-01" db="EMBL/GenBank/DDBJ databases">
        <title>A model to identify novel conotoxins from transcriptomics based on NON-BLAST algorithm.</title>
        <authorList>
            <person name="Lu A."/>
            <person name="Wang Z."/>
        </authorList>
    </citation>
    <scope>NUCLEOTIDE SEQUENCE</scope>
</reference>
<evidence type="ECO:0000256" key="1">
    <source>
        <dbReference type="SAM" id="SignalP"/>
    </source>
</evidence>